<name>A0ABY6KV49_9ARAC</name>
<dbReference type="EMBL" id="CP092871">
    <property type="protein sequence ID" value="UYV72504.1"/>
    <property type="molecule type" value="Genomic_DNA"/>
</dbReference>
<evidence type="ECO:0000256" key="8">
    <source>
        <dbReference type="ARBA" id="ARBA00022723"/>
    </source>
</evidence>
<dbReference type="InterPro" id="IPR036397">
    <property type="entry name" value="RNaseH_sf"/>
</dbReference>
<evidence type="ECO:0000259" key="16">
    <source>
        <dbReference type="PROSITE" id="PS51483"/>
    </source>
</evidence>
<comment type="cofactor">
    <cofactor evidence="1">
        <name>Mg(2+)</name>
        <dbReference type="ChEBI" id="CHEBI:18420"/>
    </cofactor>
</comment>
<dbReference type="InterPro" id="IPR005147">
    <property type="entry name" value="tRNA_synthase_B5-dom"/>
</dbReference>
<evidence type="ECO:0000256" key="2">
    <source>
        <dbReference type="ARBA" id="ARBA00004496"/>
    </source>
</evidence>
<keyword evidence="18" id="KW-1185">Reference proteome</keyword>
<evidence type="ECO:0000313" key="17">
    <source>
        <dbReference type="EMBL" id="UYV72504.1"/>
    </source>
</evidence>
<dbReference type="Gene3D" id="3.30.420.10">
    <property type="entry name" value="Ribonuclease H-like superfamily/Ribonuclease H"/>
    <property type="match status" value="1"/>
</dbReference>
<evidence type="ECO:0000256" key="11">
    <source>
        <dbReference type="ARBA" id="ARBA00022842"/>
    </source>
</evidence>
<evidence type="ECO:0000256" key="10">
    <source>
        <dbReference type="ARBA" id="ARBA00022840"/>
    </source>
</evidence>
<protein>
    <recommendedName>
        <fullName evidence="5">Phenylalanine--tRNA ligase beta subunit</fullName>
        <ecNumber evidence="4">6.1.1.20</ecNumber>
    </recommendedName>
    <alternativeName>
        <fullName evidence="14">Phenylalanyl-tRNA synthetase beta subunit</fullName>
    </alternativeName>
</protein>
<evidence type="ECO:0000313" key="18">
    <source>
        <dbReference type="Proteomes" id="UP001235939"/>
    </source>
</evidence>
<dbReference type="CDD" id="cd00769">
    <property type="entry name" value="PheRS_beta_core"/>
    <property type="match status" value="2"/>
</dbReference>
<dbReference type="InterPro" id="IPR045060">
    <property type="entry name" value="Phe-tRNA-ligase_IIc_bsu"/>
</dbReference>
<dbReference type="SUPFAM" id="SSF46955">
    <property type="entry name" value="Putative DNA-binding domain"/>
    <property type="match status" value="4"/>
</dbReference>
<feature type="non-terminal residue" evidence="17">
    <location>
        <position position="1"/>
    </location>
</feature>
<evidence type="ECO:0000256" key="15">
    <source>
        <dbReference type="SAM" id="MobiDB-lite"/>
    </source>
</evidence>
<dbReference type="Pfam" id="PF18262">
    <property type="entry name" value="PhetRS_B1"/>
    <property type="match status" value="2"/>
</dbReference>
<keyword evidence="6" id="KW-0963">Cytoplasm</keyword>
<gene>
    <name evidence="17" type="ORF">LAZ67_9003437</name>
</gene>
<dbReference type="NCBIfam" id="TIGR00471">
    <property type="entry name" value="pheT_arch"/>
    <property type="match status" value="2"/>
</dbReference>
<reference evidence="17 18" key="1">
    <citation type="submission" date="2022-01" db="EMBL/GenBank/DDBJ databases">
        <title>A chromosomal length assembly of Cordylochernes scorpioides.</title>
        <authorList>
            <person name="Zeh D."/>
            <person name="Zeh J."/>
        </authorList>
    </citation>
    <scope>NUCLEOTIDE SEQUENCE [LARGE SCALE GENOMIC DNA]</scope>
    <source>
        <strain evidence="17">IN4F17</strain>
        <tissue evidence="17">Whole Body</tissue>
    </source>
</reference>
<organism evidence="17 18">
    <name type="scientific">Cordylochernes scorpioides</name>
    <dbReference type="NCBI Taxonomy" id="51811"/>
    <lineage>
        <taxon>Eukaryota</taxon>
        <taxon>Metazoa</taxon>
        <taxon>Ecdysozoa</taxon>
        <taxon>Arthropoda</taxon>
        <taxon>Chelicerata</taxon>
        <taxon>Arachnida</taxon>
        <taxon>Pseudoscorpiones</taxon>
        <taxon>Cheliferoidea</taxon>
        <taxon>Chernetidae</taxon>
        <taxon>Cordylochernes</taxon>
    </lineage>
</organism>
<dbReference type="Gene3D" id="3.50.40.10">
    <property type="entry name" value="Phenylalanyl-trna Synthetase, Chain B, domain 3"/>
    <property type="match status" value="2"/>
</dbReference>
<feature type="domain" description="B5" evidence="16">
    <location>
        <begin position="669"/>
        <end position="746"/>
    </location>
</feature>
<proteinExistence type="inferred from homology"/>
<dbReference type="PANTHER" id="PTHR10947">
    <property type="entry name" value="PHENYLALANYL-TRNA SYNTHETASE BETA CHAIN AND LEUCINE-RICH REPEAT-CONTAINING PROTEIN 47"/>
    <property type="match status" value="1"/>
</dbReference>
<evidence type="ECO:0000256" key="5">
    <source>
        <dbReference type="ARBA" id="ARBA00017032"/>
    </source>
</evidence>
<dbReference type="Pfam" id="PF03484">
    <property type="entry name" value="B5"/>
    <property type="match status" value="2"/>
</dbReference>
<dbReference type="SUPFAM" id="SSF55681">
    <property type="entry name" value="Class II aaRS and biotin synthetases"/>
    <property type="match status" value="2"/>
</dbReference>
<evidence type="ECO:0000256" key="9">
    <source>
        <dbReference type="ARBA" id="ARBA00022741"/>
    </source>
</evidence>
<dbReference type="InterPro" id="IPR005146">
    <property type="entry name" value="B3/B4_tRNA-bd"/>
</dbReference>
<dbReference type="Pfam" id="PF13358">
    <property type="entry name" value="DDE_3"/>
    <property type="match status" value="1"/>
</dbReference>
<evidence type="ECO:0000256" key="12">
    <source>
        <dbReference type="ARBA" id="ARBA00022917"/>
    </source>
</evidence>
<dbReference type="InterPro" id="IPR020825">
    <property type="entry name" value="Phe-tRNA_synthase-like_B3/B4"/>
</dbReference>
<keyword evidence="7" id="KW-0436">Ligase</keyword>
<keyword evidence="11" id="KW-0460">Magnesium</keyword>
<evidence type="ECO:0000256" key="1">
    <source>
        <dbReference type="ARBA" id="ARBA00001946"/>
    </source>
</evidence>
<keyword evidence="12" id="KW-0648">Protein biosynthesis</keyword>
<evidence type="ECO:0000256" key="3">
    <source>
        <dbReference type="ARBA" id="ARBA00007438"/>
    </source>
</evidence>
<evidence type="ECO:0000256" key="13">
    <source>
        <dbReference type="ARBA" id="ARBA00023146"/>
    </source>
</evidence>
<dbReference type="Pfam" id="PF03483">
    <property type="entry name" value="B3_4"/>
    <property type="match status" value="2"/>
</dbReference>
<keyword evidence="10" id="KW-0067">ATP-binding</keyword>
<sequence>MLDRRKTVRRIEETLGILKTTVDRIMREHLGLGKLSARWVPKPLTSDQKAVWRKLFSDNLALFEANPEEFLSRFVTMDETRAHHFTPESKQKSMQWRHSGSPPPKKAKTVPSAGKGTMTAQRYVDDVLRPVTLPYLQGVPNALYQQDNARPHTARISQQALQDVQKLPWPPYSPDLSPIEHVWDIIGRRLHALPQPRSEVELWQMVEREWRAIPQDAIRTLIDSLPRRVAACIAVRETETFEMLNKAFPNDTPKRTTVFEWHSRFKAGRISIEDDPRQGRSKFQRTDEIVQKITDLIKENPRTTLLELEQDTGISKTTIGRIITEDLKLKKTPAKFIPRFLTNEQKLCLLATCEDRLEMTRTDPEWKDKIITGDETWVYGYDPETKRQSAEWRGQGLKKEYTVEEFNDLCFEFGIELDEVATNEENGEIETIYKIEVPANRLDLLCIEGLVQALLVFTNQKEMPRYRAVKSKHQLIVKPSTSLVRPYAVAAILRGLYFNKSIYKSHIDLQDKLSQNIGRMRKFVSIGTHDLDKIQGPFIYDALKPSDITFKPLNQSKEFTAPELMKLYSGESHLKPYLAIIQDKPVYPIMADANGTILSFPPIVNGDHSKISLDTKNMLIEITGTDIYKVSVVLDTMVTMFSSYCKKPYTVEQVEVVMPDGTSKNYPELPYKKMTVNIDYINNRIGIEKDSKGMIELLKRMTLNAEPGKEERTLEVEIPPTRHDIIHPCDISEDAAIAYGFNNIGCEMPIIPTLAEELPISRLADKLRDEMVACTFTEGLSFVLCSRDDIAEKLRNNKNLEEAIHIANPKTQEFQVARTTLLPGLLKTLQSNRRMPLPIKIFEVTDVVLKDETTDTGARNQRNLAAVWCGKQHGLERLHGTLDHLLKVLGVSTSEYQLNSVDNEIFLEGQCAEIVVRGVRIGRFGVVHPEVLSAFDLTLPCSALEINHSPNGAPKRTTVFEWHSRFKAGRISIEDDPRQGRPKFQRTDENVQKITDLIKENPRTTLLELEQDTGISKTTIGRIVTEDLKLKKTPAKFIPRFLNNEQKLCRLATCEDRLEMTRTDPEWKDKIITGDETNGYDRETKRQTAEWRGQGLKKEYTVEEFNDLCFEFGIELDEVATNEENGEIETIYKIEVPANRLDLLCIEGLVQALLVFTNQKEMPRYRAVKSKHQLIVKPSTSLVRPYAVAAILRGLYFNKSIYKSHIDLQDKLSQNIGRMRKFVSIGTHDLDKIQGPFIYDALKPSDITFKPLNQSKEFTAPELMKLYSGESHLKPYLAIIQDKPVYPIMADANGTVLSFPPIVNGDHSKISLDTKNMLIEITGTDIYKVSVVLDTMVTMFSSYCKKPYTVEQVEVVMPDGTSKNYPELPYKKMTVNIDYINNRIGIEKDSKGMIELLKRMTLNAEPGKEERTLEVEIPPTRHDIIHPCDISEDAAIAYGFNNIGCEMPIIPTLAEELPISRLADKLRDEMVACTFTEGLSFVLCSRDDIAEKLRNNRNLEEAIHIANPKTQEFQVARTTLLPGLLKTLQSNRRMPLPIKIFEVTDVVLKDETTDTGARNQRNLAAVWCGKQHGLERLHGTLDHLLKVLGVSTSEYQLNSVDNEIFLEGQCAEIVVRGVRIGRFGVVHPEVLNAFDLTLPCSALEIN</sequence>
<dbReference type="EC" id="6.1.1.20" evidence="4"/>
<accession>A0ABY6KV49</accession>
<dbReference type="InterPro" id="IPR040659">
    <property type="entry name" value="PhetRS_B1"/>
</dbReference>
<keyword evidence="8" id="KW-0479">Metal-binding</keyword>
<comment type="similarity">
    <text evidence="3">Belongs to the phenylalanyl-tRNA synthetase beta subunit family. Type 2 subfamily.</text>
</comment>
<dbReference type="Pfam" id="PF17759">
    <property type="entry name" value="tRNA_synthFbeta"/>
    <property type="match status" value="2"/>
</dbReference>
<dbReference type="SMART" id="SM00873">
    <property type="entry name" value="B3_4"/>
    <property type="match status" value="2"/>
</dbReference>
<keyword evidence="9" id="KW-0547">Nucleotide-binding</keyword>
<dbReference type="Proteomes" id="UP001235939">
    <property type="component" value="Chromosome 09"/>
</dbReference>
<dbReference type="Gene3D" id="3.30.930.10">
    <property type="entry name" value="Bira Bifunctional Protein, Domain 2"/>
    <property type="match status" value="2"/>
</dbReference>
<dbReference type="PROSITE" id="PS51483">
    <property type="entry name" value="B5"/>
    <property type="match status" value="2"/>
</dbReference>
<evidence type="ECO:0000256" key="4">
    <source>
        <dbReference type="ARBA" id="ARBA00012814"/>
    </source>
</evidence>
<feature type="region of interest" description="Disordered" evidence="15">
    <location>
        <begin position="84"/>
        <end position="115"/>
    </location>
</feature>
<comment type="subcellular location">
    <subcellularLocation>
        <location evidence="2">Cytoplasm</location>
    </subcellularLocation>
</comment>
<dbReference type="Gene3D" id="3.30.56.10">
    <property type="match status" value="4"/>
</dbReference>
<evidence type="ECO:0000256" key="14">
    <source>
        <dbReference type="ARBA" id="ARBA00033189"/>
    </source>
</evidence>
<dbReference type="InterPro" id="IPR045864">
    <property type="entry name" value="aa-tRNA-synth_II/BPL/LPL"/>
</dbReference>
<feature type="domain" description="B5" evidence="16">
    <location>
        <begin position="1368"/>
        <end position="1445"/>
    </location>
</feature>
<dbReference type="PANTHER" id="PTHR10947:SF0">
    <property type="entry name" value="PHENYLALANINE--TRNA LIGASE BETA SUBUNIT"/>
    <property type="match status" value="1"/>
</dbReference>
<evidence type="ECO:0000256" key="6">
    <source>
        <dbReference type="ARBA" id="ARBA00022490"/>
    </source>
</evidence>
<dbReference type="InterPro" id="IPR038717">
    <property type="entry name" value="Tc1-like_DDE_dom"/>
</dbReference>
<dbReference type="SMART" id="SM00874">
    <property type="entry name" value="B5"/>
    <property type="match status" value="2"/>
</dbReference>
<evidence type="ECO:0000256" key="7">
    <source>
        <dbReference type="ARBA" id="ARBA00022598"/>
    </source>
</evidence>
<dbReference type="InterPro" id="IPR009061">
    <property type="entry name" value="DNA-bd_dom_put_sf"/>
</dbReference>
<dbReference type="InterPro" id="IPR041616">
    <property type="entry name" value="PheRS_beta_core"/>
</dbReference>
<keyword evidence="13" id="KW-0030">Aminoacyl-tRNA synthetase</keyword>
<dbReference type="InterPro" id="IPR004531">
    <property type="entry name" value="Phe-tRNA-synth_IIc_bsu_arc_euk"/>
</dbReference>